<proteinExistence type="predicted"/>
<feature type="region of interest" description="Disordered" evidence="1">
    <location>
        <begin position="1"/>
        <end position="57"/>
    </location>
</feature>
<evidence type="ECO:0000313" key="3">
    <source>
        <dbReference type="Proteomes" id="UP000288805"/>
    </source>
</evidence>
<dbReference type="Proteomes" id="UP000288805">
    <property type="component" value="Unassembled WGS sequence"/>
</dbReference>
<reference evidence="2 3" key="1">
    <citation type="journal article" date="2018" name="PLoS Genet.">
        <title>Population sequencing reveals clonal diversity and ancestral inbreeding in the grapevine cultivar Chardonnay.</title>
        <authorList>
            <person name="Roach M.J."/>
            <person name="Johnson D.L."/>
            <person name="Bohlmann J."/>
            <person name="van Vuuren H.J."/>
            <person name="Jones S.J."/>
            <person name="Pretorius I.S."/>
            <person name="Schmidt S.A."/>
            <person name="Borneman A.R."/>
        </authorList>
    </citation>
    <scope>NUCLEOTIDE SEQUENCE [LARGE SCALE GENOMIC DNA]</scope>
    <source>
        <strain evidence="3">cv. Chardonnay</strain>
        <tissue evidence="2">Leaf</tissue>
    </source>
</reference>
<feature type="compositionally biased region" description="Basic residues" evidence="1">
    <location>
        <begin position="38"/>
        <end position="51"/>
    </location>
</feature>
<organism evidence="2 3">
    <name type="scientific">Vitis vinifera</name>
    <name type="common">Grape</name>
    <dbReference type="NCBI Taxonomy" id="29760"/>
    <lineage>
        <taxon>Eukaryota</taxon>
        <taxon>Viridiplantae</taxon>
        <taxon>Streptophyta</taxon>
        <taxon>Embryophyta</taxon>
        <taxon>Tracheophyta</taxon>
        <taxon>Spermatophyta</taxon>
        <taxon>Magnoliopsida</taxon>
        <taxon>eudicotyledons</taxon>
        <taxon>Gunneridae</taxon>
        <taxon>Pentapetalae</taxon>
        <taxon>rosids</taxon>
        <taxon>Vitales</taxon>
        <taxon>Vitaceae</taxon>
        <taxon>Viteae</taxon>
        <taxon>Vitis</taxon>
    </lineage>
</organism>
<dbReference type="AlphaFoldDB" id="A0A438CGQ9"/>
<evidence type="ECO:0000256" key="1">
    <source>
        <dbReference type="SAM" id="MobiDB-lite"/>
    </source>
</evidence>
<evidence type="ECO:0000313" key="2">
    <source>
        <dbReference type="EMBL" id="RVW22384.1"/>
    </source>
</evidence>
<sequence length="269" mass="29636">MARRFGGSNPRRPCASQTRTTSEPNTYYARTTDEPNRHRARTTGKPNRHRACTASKSRAHQAYVDYGTGTDGGEMGVGDSRGYQEKALIAPKGHHGTTLGVPRTHGWHSSTHTWAPQHVWRAPRGSNGTGLNTAYLLPAQARGWQLASGNKSVIRTIVSYKGLVDGCELMVGAKRHLGLKKCLQLGGYTSSSPAGWLCLSFKKRSPRSLKQSMRAWDSYGEDIAVLKKTVLQGCSSGLETPPKVRVLEPKGFNGNRNEKELENFLWDME</sequence>
<name>A0A438CGQ9_VITVI</name>
<protein>
    <submittedName>
        <fullName evidence="2">Uncharacterized protein</fullName>
    </submittedName>
</protein>
<accession>A0A438CGQ9</accession>
<comment type="caution">
    <text evidence="2">The sequence shown here is derived from an EMBL/GenBank/DDBJ whole genome shotgun (WGS) entry which is preliminary data.</text>
</comment>
<dbReference type="EMBL" id="QGNW01002236">
    <property type="protein sequence ID" value="RVW22384.1"/>
    <property type="molecule type" value="Genomic_DNA"/>
</dbReference>
<feature type="compositionally biased region" description="Polar residues" evidence="1">
    <location>
        <begin position="15"/>
        <end position="29"/>
    </location>
</feature>
<gene>
    <name evidence="2" type="ORF">CK203_096042</name>
</gene>